<dbReference type="AlphaFoldDB" id="A0A3D8PZX3"/>
<keyword evidence="1" id="KW-1133">Transmembrane helix</keyword>
<evidence type="ECO:0000313" key="2">
    <source>
        <dbReference type="EMBL" id="RDW20275.1"/>
    </source>
</evidence>
<reference evidence="3" key="1">
    <citation type="submission" date="2017-11" db="EMBL/GenBank/DDBJ databases">
        <authorList>
            <person name="Zhu W."/>
        </authorList>
    </citation>
    <scope>NUCLEOTIDE SEQUENCE [LARGE SCALE GENOMIC DNA]</scope>
    <source>
        <strain evidence="3">CAU 1183</strain>
    </source>
</reference>
<sequence>MNNWWNIIYFVLIALISIFTGEIVTFIMLGFILLTLNNINTTLKKIYKQNSQKNDKEEIGQ</sequence>
<dbReference type="Proteomes" id="UP000257143">
    <property type="component" value="Unassembled WGS sequence"/>
</dbReference>
<feature type="transmembrane region" description="Helical" evidence="1">
    <location>
        <begin position="6"/>
        <end position="36"/>
    </location>
</feature>
<evidence type="ECO:0000313" key="3">
    <source>
        <dbReference type="Proteomes" id="UP000257143"/>
    </source>
</evidence>
<protein>
    <submittedName>
        <fullName evidence="2">Uncharacterized protein</fullName>
    </submittedName>
</protein>
<name>A0A3D8PZX3_9BACI</name>
<dbReference type="OrthoDB" id="2721973at2"/>
<organism evidence="2 3">
    <name type="scientific">Oceanobacillus arenosus</name>
    <dbReference type="NCBI Taxonomy" id="1229153"/>
    <lineage>
        <taxon>Bacteria</taxon>
        <taxon>Bacillati</taxon>
        <taxon>Bacillota</taxon>
        <taxon>Bacilli</taxon>
        <taxon>Bacillales</taxon>
        <taxon>Bacillaceae</taxon>
        <taxon>Oceanobacillus</taxon>
    </lineage>
</organism>
<keyword evidence="1" id="KW-0472">Membrane</keyword>
<dbReference type="EMBL" id="PIOC01000010">
    <property type="protein sequence ID" value="RDW20275.1"/>
    <property type="molecule type" value="Genomic_DNA"/>
</dbReference>
<evidence type="ECO:0000256" key="1">
    <source>
        <dbReference type="SAM" id="Phobius"/>
    </source>
</evidence>
<accession>A0A3D8PZX3</accession>
<dbReference type="RefSeq" id="WP_115772357.1">
    <property type="nucleotide sequence ID" value="NZ_PIOC01000010.1"/>
</dbReference>
<proteinExistence type="predicted"/>
<keyword evidence="3" id="KW-1185">Reference proteome</keyword>
<comment type="caution">
    <text evidence="2">The sequence shown here is derived from an EMBL/GenBank/DDBJ whole genome shotgun (WGS) entry which is preliminary data.</text>
</comment>
<keyword evidence="1" id="KW-0812">Transmembrane</keyword>
<gene>
    <name evidence="2" type="ORF">CWR48_06165</name>
</gene>